<feature type="transmembrane region" description="Helical" evidence="9">
    <location>
        <begin position="357"/>
        <end position="380"/>
    </location>
</feature>
<dbReference type="PIRSF" id="PIRSF038958">
    <property type="entry name" value="PG_synth_SpoVB"/>
    <property type="match status" value="1"/>
</dbReference>
<sequence>MNGPNPTKQLMKGTAILAAAAFLSKLLGVVYKIPYQNITGDIGFYVYEQVYPIYMILLTLSTAGVPIAISKLVAERLAVGDIPGARKVFKVSAVTLLITGLFFFILLYTVGAPVLALLMNDPDLVLPIRSVSFALLVVPVMASIRGYFQGHQNMMPTAVSQVVEQVIRVTTILVLSYWFIYHNYNEYYAGAGAVFGAFTGSVAALIVMLLYWRKNAKTQRRLAQAEAVQDGERETEAPPVTAQPGQEIPEQAETSYAKLSFKQILRRVAAYALPISLGALVLPLFQLVDNFTIPNMLIWTGWIRDDAFGLRGVYARGWPLVQFAAFFATALALALVPSISEAKAKRQHQQISRRTEFALKLTFVVGLASACGLAILAKPINIMFYTNTEGTLTIAILAFVVIFSTLGITSGAILQGMGYVTLPARHLLIGVGVKFIFNLILLPFFDIKGAAFASVVGYMVAALLNLWAIFHIIPVRLFKKQILLPPVYAVSVMGVCVSLTMVGLEYGLPAALLHERLVYAVVTFSAVLVGVIIYGVSLLRFEAITRSELALIPKINRFIPVLETLKILKKEDQNKTGKEASS</sequence>
<evidence type="ECO:0000256" key="6">
    <source>
        <dbReference type="ARBA" id="ARBA00022989"/>
    </source>
</evidence>
<name>A0ABU0CW45_9BACI</name>
<feature type="transmembrane region" description="Helical" evidence="9">
    <location>
        <begin position="482"/>
        <end position="504"/>
    </location>
</feature>
<keyword evidence="4" id="KW-0133">Cell shape</keyword>
<evidence type="ECO:0000256" key="2">
    <source>
        <dbReference type="ARBA" id="ARBA00022475"/>
    </source>
</evidence>
<evidence type="ECO:0000256" key="8">
    <source>
        <dbReference type="SAM" id="MobiDB-lite"/>
    </source>
</evidence>
<feature type="transmembrane region" description="Helical" evidence="9">
    <location>
        <begin position="187"/>
        <end position="212"/>
    </location>
</feature>
<feature type="transmembrane region" description="Helical" evidence="9">
    <location>
        <begin position="426"/>
        <end position="445"/>
    </location>
</feature>
<dbReference type="Pfam" id="PF03023">
    <property type="entry name" value="MurJ"/>
    <property type="match status" value="1"/>
</dbReference>
<feature type="transmembrane region" description="Helical" evidence="9">
    <location>
        <begin position="165"/>
        <end position="181"/>
    </location>
</feature>
<comment type="subcellular location">
    <subcellularLocation>
        <location evidence="1">Cell membrane</location>
        <topology evidence="1">Multi-pass membrane protein</topology>
    </subcellularLocation>
</comment>
<evidence type="ECO:0000256" key="5">
    <source>
        <dbReference type="ARBA" id="ARBA00022984"/>
    </source>
</evidence>
<feature type="transmembrane region" description="Helical" evidence="9">
    <location>
        <begin position="392"/>
        <end position="414"/>
    </location>
</feature>
<evidence type="ECO:0000313" key="10">
    <source>
        <dbReference type="EMBL" id="MDQ0340644.1"/>
    </source>
</evidence>
<accession>A0ABU0CW45</accession>
<dbReference type="CDD" id="cd13124">
    <property type="entry name" value="MATE_SpoVB_like"/>
    <property type="match status" value="1"/>
</dbReference>
<comment type="caution">
    <text evidence="10">The sequence shown here is derived from an EMBL/GenBank/DDBJ whole genome shotgun (WGS) entry which is preliminary data.</text>
</comment>
<keyword evidence="11" id="KW-1185">Reference proteome</keyword>
<feature type="transmembrane region" description="Helical" evidence="9">
    <location>
        <begin position="268"/>
        <end position="288"/>
    </location>
</feature>
<keyword evidence="3 9" id="KW-0812">Transmembrane</keyword>
<dbReference type="Proteomes" id="UP001232445">
    <property type="component" value="Unassembled WGS sequence"/>
</dbReference>
<dbReference type="Pfam" id="PF01943">
    <property type="entry name" value="Polysacc_synt"/>
    <property type="match status" value="1"/>
</dbReference>
<gene>
    <name evidence="10" type="ORF">J2S00_003468</name>
</gene>
<dbReference type="RefSeq" id="WP_307342608.1">
    <property type="nucleotide sequence ID" value="NZ_JAUSUQ010000016.1"/>
</dbReference>
<feature type="transmembrane region" description="Helical" evidence="9">
    <location>
        <begin position="124"/>
        <end position="144"/>
    </location>
</feature>
<keyword evidence="5" id="KW-0573">Peptidoglycan synthesis</keyword>
<feature type="transmembrane region" description="Helical" evidence="9">
    <location>
        <begin position="94"/>
        <end position="118"/>
    </location>
</feature>
<dbReference type="PANTHER" id="PTHR30250:SF29">
    <property type="entry name" value="POLYSACCHARIDE BIOSYNTHESIS PROTEIN C-TERMINAL DOMAIN-CONTAINING PROTEIN"/>
    <property type="match status" value="1"/>
</dbReference>
<keyword evidence="2" id="KW-1003">Cell membrane</keyword>
<dbReference type="InterPro" id="IPR050833">
    <property type="entry name" value="Poly_Biosynth_Transport"/>
</dbReference>
<evidence type="ECO:0000256" key="7">
    <source>
        <dbReference type="ARBA" id="ARBA00023136"/>
    </source>
</evidence>
<dbReference type="EMBL" id="JAUSUQ010000016">
    <property type="protein sequence ID" value="MDQ0340644.1"/>
    <property type="molecule type" value="Genomic_DNA"/>
</dbReference>
<organism evidence="10 11">
    <name type="scientific">Caldalkalibacillus uzonensis</name>
    <dbReference type="NCBI Taxonomy" id="353224"/>
    <lineage>
        <taxon>Bacteria</taxon>
        <taxon>Bacillati</taxon>
        <taxon>Bacillota</taxon>
        <taxon>Bacilli</taxon>
        <taxon>Bacillales</taxon>
        <taxon>Bacillaceae</taxon>
        <taxon>Caldalkalibacillus</taxon>
    </lineage>
</organism>
<dbReference type="PANTHER" id="PTHR30250">
    <property type="entry name" value="PST FAMILY PREDICTED COLANIC ACID TRANSPORTER"/>
    <property type="match status" value="1"/>
</dbReference>
<dbReference type="InterPro" id="IPR002797">
    <property type="entry name" value="Polysacc_synth"/>
</dbReference>
<feature type="transmembrane region" description="Helical" evidence="9">
    <location>
        <begin position="516"/>
        <end position="539"/>
    </location>
</feature>
<feature type="transmembrane region" description="Helical" evidence="9">
    <location>
        <begin position="451"/>
        <end position="470"/>
    </location>
</feature>
<proteinExistence type="predicted"/>
<keyword evidence="6 9" id="KW-1133">Transmembrane helix</keyword>
<feature type="transmembrane region" description="Helical" evidence="9">
    <location>
        <begin position="52"/>
        <end position="73"/>
    </location>
</feature>
<reference evidence="10 11" key="1">
    <citation type="submission" date="2023-07" db="EMBL/GenBank/DDBJ databases">
        <title>Genomic Encyclopedia of Type Strains, Phase IV (KMG-IV): sequencing the most valuable type-strain genomes for metagenomic binning, comparative biology and taxonomic classification.</title>
        <authorList>
            <person name="Goeker M."/>
        </authorList>
    </citation>
    <scope>NUCLEOTIDE SEQUENCE [LARGE SCALE GENOMIC DNA]</scope>
    <source>
        <strain evidence="10 11">DSM 17740</strain>
    </source>
</reference>
<evidence type="ECO:0000256" key="4">
    <source>
        <dbReference type="ARBA" id="ARBA00022960"/>
    </source>
</evidence>
<dbReference type="InterPro" id="IPR024923">
    <property type="entry name" value="PG_synth_SpoVB"/>
</dbReference>
<protein>
    <submittedName>
        <fullName evidence="10">PST family polysaccharide transporter</fullName>
    </submittedName>
</protein>
<evidence type="ECO:0000256" key="9">
    <source>
        <dbReference type="SAM" id="Phobius"/>
    </source>
</evidence>
<keyword evidence="7 9" id="KW-0472">Membrane</keyword>
<evidence type="ECO:0000256" key="1">
    <source>
        <dbReference type="ARBA" id="ARBA00004651"/>
    </source>
</evidence>
<dbReference type="InterPro" id="IPR004268">
    <property type="entry name" value="MurJ"/>
</dbReference>
<evidence type="ECO:0000313" key="11">
    <source>
        <dbReference type="Proteomes" id="UP001232445"/>
    </source>
</evidence>
<feature type="transmembrane region" description="Helical" evidence="9">
    <location>
        <begin position="317"/>
        <end position="336"/>
    </location>
</feature>
<evidence type="ECO:0000256" key="3">
    <source>
        <dbReference type="ARBA" id="ARBA00022692"/>
    </source>
</evidence>
<feature type="region of interest" description="Disordered" evidence="8">
    <location>
        <begin position="227"/>
        <end position="246"/>
    </location>
</feature>